<dbReference type="RefSeq" id="WP_081577468.1">
    <property type="nucleotide sequence ID" value="NZ_CP045571.1"/>
</dbReference>
<sequence>MKRFVSEDMPIYEIMKETGADEDLAATAVHEAGHLLAAIRLKLYPGTTTIIPNEEEGTAGHSCHDIVEFPADATDEDIIASGMAQKLGIHSMAGAAALQLMGISEKDSLLGADSGIEAAMRLLGGLGAEFYLDKALSLFHQENNPAALRLLAVQLLLHKTIGAGYAEQIVDVADDEATMAEIDEAIAIQGKGFILE</sequence>
<evidence type="ECO:0008006" key="3">
    <source>
        <dbReference type="Google" id="ProtNLM"/>
    </source>
</evidence>
<dbReference type="GO" id="GO:0004222">
    <property type="term" value="F:metalloendopeptidase activity"/>
    <property type="evidence" value="ECO:0007669"/>
    <property type="project" value="InterPro"/>
</dbReference>
<accession>A0A5P9XUF2</accession>
<dbReference type="InterPro" id="IPR037219">
    <property type="entry name" value="Peptidase_M41-like"/>
</dbReference>
<dbReference type="GO" id="GO:0005524">
    <property type="term" value="F:ATP binding"/>
    <property type="evidence" value="ECO:0007669"/>
    <property type="project" value="InterPro"/>
</dbReference>
<evidence type="ECO:0000313" key="1">
    <source>
        <dbReference type="EMBL" id="QFX97164.1"/>
    </source>
</evidence>
<dbReference type="AlphaFoldDB" id="A0A5P9XUF2"/>
<dbReference type="GO" id="GO:0006508">
    <property type="term" value="P:proteolysis"/>
    <property type="evidence" value="ECO:0007669"/>
    <property type="project" value="InterPro"/>
</dbReference>
<organism evidence="1 2">
    <name type="scientific">Acidithiobacillus thiooxidans ATCC 19377</name>
    <dbReference type="NCBI Taxonomy" id="637390"/>
    <lineage>
        <taxon>Bacteria</taxon>
        <taxon>Pseudomonadati</taxon>
        <taxon>Pseudomonadota</taxon>
        <taxon>Acidithiobacillia</taxon>
        <taxon>Acidithiobacillales</taxon>
        <taxon>Acidithiobacillaceae</taxon>
        <taxon>Acidithiobacillus</taxon>
    </lineage>
</organism>
<proteinExistence type="predicted"/>
<gene>
    <name evidence="1" type="ORF">GCD22_03047</name>
</gene>
<dbReference type="KEGG" id="atx:GCD22_03047"/>
<protein>
    <recommendedName>
        <fullName evidence="3">Peptidase M41 domain-containing protein</fullName>
    </recommendedName>
</protein>
<dbReference type="Gene3D" id="1.20.58.760">
    <property type="entry name" value="Peptidase M41"/>
    <property type="match status" value="1"/>
</dbReference>
<dbReference type="GO" id="GO:0004176">
    <property type="term" value="F:ATP-dependent peptidase activity"/>
    <property type="evidence" value="ECO:0007669"/>
    <property type="project" value="InterPro"/>
</dbReference>
<evidence type="ECO:0000313" key="2">
    <source>
        <dbReference type="Proteomes" id="UP000363590"/>
    </source>
</evidence>
<name>A0A5P9XUF2_ACITH</name>
<reference evidence="1 2" key="1">
    <citation type="submission" date="2019-10" db="EMBL/GenBank/DDBJ databases">
        <authorList>
            <person name="Wang R."/>
        </authorList>
    </citation>
    <scope>NUCLEOTIDE SEQUENCE [LARGE SCALE GENOMIC DNA]</scope>
    <source>
        <strain evidence="1 2">ATCC 19377</strain>
    </source>
</reference>
<dbReference type="GeneID" id="60697272"/>
<dbReference type="Proteomes" id="UP000363590">
    <property type="component" value="Chromosome"/>
</dbReference>
<dbReference type="EMBL" id="CP045571">
    <property type="protein sequence ID" value="QFX97164.1"/>
    <property type="molecule type" value="Genomic_DNA"/>
</dbReference>